<gene>
    <name evidence="1" type="ORF">M0R89_07450</name>
</gene>
<organism evidence="1 2">
    <name type="scientific">Halorussus limi</name>
    <dbReference type="NCBI Taxonomy" id="2938695"/>
    <lineage>
        <taxon>Archaea</taxon>
        <taxon>Methanobacteriati</taxon>
        <taxon>Methanobacteriota</taxon>
        <taxon>Stenosarchaea group</taxon>
        <taxon>Halobacteria</taxon>
        <taxon>Halobacteriales</taxon>
        <taxon>Haladaptataceae</taxon>
        <taxon>Halorussus</taxon>
    </lineage>
</organism>
<evidence type="ECO:0000313" key="1">
    <source>
        <dbReference type="EMBL" id="UPV75884.1"/>
    </source>
</evidence>
<keyword evidence="2" id="KW-1185">Reference proteome</keyword>
<reference evidence="1 2" key="1">
    <citation type="submission" date="2022-04" db="EMBL/GenBank/DDBJ databases">
        <title>Diverse halophilic archaea isolated from saline environments.</title>
        <authorList>
            <person name="Cui H.-L."/>
        </authorList>
    </citation>
    <scope>NUCLEOTIDE SEQUENCE [LARGE SCALE GENOMIC DNA]</scope>
    <source>
        <strain evidence="1 2">XZYJT49</strain>
    </source>
</reference>
<dbReference type="AlphaFoldDB" id="A0A8U0HZC4"/>
<dbReference type="KEGG" id="halx:M0R89_07450"/>
<proteinExistence type="predicted"/>
<dbReference type="Proteomes" id="UP000830729">
    <property type="component" value="Chromosome"/>
</dbReference>
<name>A0A8U0HZC4_9EURY</name>
<dbReference type="EMBL" id="CP096659">
    <property type="protein sequence ID" value="UPV75884.1"/>
    <property type="molecule type" value="Genomic_DNA"/>
</dbReference>
<evidence type="ECO:0000313" key="2">
    <source>
        <dbReference type="Proteomes" id="UP000830729"/>
    </source>
</evidence>
<accession>A0A8U0HZC4</accession>
<dbReference type="GeneID" id="72185023"/>
<dbReference type="RefSeq" id="WP_248651921.1">
    <property type="nucleotide sequence ID" value="NZ_CP096659.1"/>
</dbReference>
<protein>
    <submittedName>
        <fullName evidence="1">Uncharacterized protein</fullName>
    </submittedName>
</protein>
<sequence>MNRRRVDIEKTKPTVKEIVAATGRTPSSFDVFQLENEGDTEGTDVSLNKVIDRTATERTLFFRAVEKDRNAGR</sequence>